<evidence type="ECO:0000256" key="3">
    <source>
        <dbReference type="SAM" id="Phobius"/>
    </source>
</evidence>
<dbReference type="EMBL" id="CAJJDN010000003">
    <property type="protein sequence ID" value="CAD8049058.1"/>
    <property type="molecule type" value="Genomic_DNA"/>
</dbReference>
<dbReference type="Proteomes" id="UP000692954">
    <property type="component" value="Unassembled WGS sequence"/>
</dbReference>
<dbReference type="Pfam" id="PF03571">
    <property type="entry name" value="Peptidase_M49"/>
    <property type="match status" value="1"/>
</dbReference>
<evidence type="ECO:0000313" key="4">
    <source>
        <dbReference type="EMBL" id="CAD8049058.1"/>
    </source>
</evidence>
<feature type="transmembrane region" description="Helical" evidence="3">
    <location>
        <begin position="69"/>
        <end position="86"/>
    </location>
</feature>
<evidence type="ECO:0000256" key="2">
    <source>
        <dbReference type="ARBA" id="ARBA00022801"/>
    </source>
</evidence>
<keyword evidence="3" id="KW-0472">Membrane</keyword>
<accession>A0A8S1K0Z1</accession>
<keyword evidence="2" id="KW-0378">Hydrolase</keyword>
<comment type="caution">
    <text evidence="4">The sequence shown here is derived from an EMBL/GenBank/DDBJ whole genome shotgun (WGS) entry which is preliminary data.</text>
</comment>
<name>A0A8S1K0Z1_9CILI</name>
<dbReference type="GO" id="GO:0016787">
    <property type="term" value="F:hydrolase activity"/>
    <property type="evidence" value="ECO:0007669"/>
    <property type="project" value="UniProtKB-KW"/>
</dbReference>
<dbReference type="GO" id="GO:0046872">
    <property type="term" value="F:metal ion binding"/>
    <property type="evidence" value="ECO:0007669"/>
    <property type="project" value="UniProtKB-KW"/>
</dbReference>
<organism evidence="4 5">
    <name type="scientific">Paramecium sonneborni</name>
    <dbReference type="NCBI Taxonomy" id="65129"/>
    <lineage>
        <taxon>Eukaryota</taxon>
        <taxon>Sar</taxon>
        <taxon>Alveolata</taxon>
        <taxon>Ciliophora</taxon>
        <taxon>Intramacronucleata</taxon>
        <taxon>Oligohymenophorea</taxon>
        <taxon>Peniculida</taxon>
        <taxon>Parameciidae</taxon>
        <taxon>Paramecium</taxon>
    </lineage>
</organism>
<reference evidence="4" key="1">
    <citation type="submission" date="2021-01" db="EMBL/GenBank/DDBJ databases">
        <authorList>
            <consortium name="Genoscope - CEA"/>
            <person name="William W."/>
        </authorList>
    </citation>
    <scope>NUCLEOTIDE SEQUENCE</scope>
</reference>
<keyword evidence="3" id="KW-0812">Transmembrane</keyword>
<sequence length="159" mass="19154">MVKYLWKIKMKKLIFNNLINLSNNEKVTIFYKPNKHWVAKFQGLSDAYEDFRINNYLVSGKTKREKMKLLKLLVLILLGCFNIYLVEQLKLEKLHILLLILMIYHKKDISFLNYSSVQINQFTVKVDYNKIWNIGKDNIVYLLKKIYQFINQLLMMIIK</sequence>
<gene>
    <name evidence="4" type="ORF">PSON_ATCC_30995.1.T0030547</name>
</gene>
<dbReference type="AlphaFoldDB" id="A0A8S1K0Z1"/>
<keyword evidence="3" id="KW-1133">Transmembrane helix</keyword>
<dbReference type="InterPro" id="IPR039461">
    <property type="entry name" value="Peptidase_M49"/>
</dbReference>
<keyword evidence="1" id="KW-0479">Metal-binding</keyword>
<evidence type="ECO:0000256" key="1">
    <source>
        <dbReference type="ARBA" id="ARBA00022723"/>
    </source>
</evidence>
<protein>
    <submittedName>
        <fullName evidence="4">Uncharacterized protein</fullName>
    </submittedName>
</protein>
<proteinExistence type="predicted"/>
<evidence type="ECO:0000313" key="5">
    <source>
        <dbReference type="Proteomes" id="UP000692954"/>
    </source>
</evidence>
<keyword evidence="5" id="KW-1185">Reference proteome</keyword>